<dbReference type="AlphaFoldDB" id="A0A4Y7QHP9"/>
<evidence type="ECO:0000313" key="3">
    <source>
        <dbReference type="Proteomes" id="UP000294933"/>
    </source>
</evidence>
<feature type="region of interest" description="Disordered" evidence="1">
    <location>
        <begin position="346"/>
        <end position="370"/>
    </location>
</feature>
<dbReference type="Proteomes" id="UP000294933">
    <property type="component" value="Unassembled WGS sequence"/>
</dbReference>
<evidence type="ECO:0000313" key="2">
    <source>
        <dbReference type="EMBL" id="TDL26758.1"/>
    </source>
</evidence>
<evidence type="ECO:0008006" key="4">
    <source>
        <dbReference type="Google" id="ProtNLM"/>
    </source>
</evidence>
<dbReference type="OrthoDB" id="3359487at2759"/>
<accession>A0A4Y7QHP9</accession>
<sequence length="370" mass="40981">MSALLANFSHRQHFLEAMQRISKSADPLVHEVIPLIDKLTDILAAAVINESLHAAVCAAMAQGVEVINKYYSKTDNSLIPVILRSKGSPPIVSTMPWNSFARSTSNVTLLSLPLPLPYGNRLDKACSVFSDINNSGYNDSTDLIDDWILTPPVKIVQDPLTWWNGMLADSHPLAAMALDILSAPPHHLTALQKIAPAFGRLPISSPRNLYLWGKYGLSHVGTAHANLKYRCVTFFYHANHHQHRRTWSRRLLKTRKRQLAWTTELQSLRTRGSFALCLTWGTKHISMLCPQLVYAMRSTPYYMPSTYHPPPLAAGGALEPCSNSSETTHLAALPTTTTTLRAMTTTATTTQARQQQHIPATTSTTTHDPC</sequence>
<feature type="compositionally biased region" description="Polar residues" evidence="1">
    <location>
        <begin position="353"/>
        <end position="370"/>
    </location>
</feature>
<protein>
    <recommendedName>
        <fullName evidence="4">HAT C-terminal dimerisation domain-containing protein</fullName>
    </recommendedName>
</protein>
<keyword evidence="3" id="KW-1185">Reference proteome</keyword>
<name>A0A4Y7QHP9_9AGAM</name>
<gene>
    <name evidence="2" type="ORF">BD410DRAFT_800539</name>
</gene>
<dbReference type="VEuPathDB" id="FungiDB:BD410DRAFT_800539"/>
<proteinExistence type="predicted"/>
<reference evidence="2 3" key="1">
    <citation type="submission" date="2018-06" db="EMBL/GenBank/DDBJ databases">
        <title>A transcriptomic atlas of mushroom development highlights an independent origin of complex multicellularity.</title>
        <authorList>
            <consortium name="DOE Joint Genome Institute"/>
            <person name="Krizsan K."/>
            <person name="Almasi E."/>
            <person name="Merenyi Z."/>
            <person name="Sahu N."/>
            <person name="Viragh M."/>
            <person name="Koszo T."/>
            <person name="Mondo S."/>
            <person name="Kiss B."/>
            <person name="Balint B."/>
            <person name="Kues U."/>
            <person name="Barry K."/>
            <person name="Hegedus J.C."/>
            <person name="Henrissat B."/>
            <person name="Johnson J."/>
            <person name="Lipzen A."/>
            <person name="Ohm R."/>
            <person name="Nagy I."/>
            <person name="Pangilinan J."/>
            <person name="Yan J."/>
            <person name="Xiong Y."/>
            <person name="Grigoriev I.V."/>
            <person name="Hibbett D.S."/>
            <person name="Nagy L.G."/>
        </authorList>
    </citation>
    <scope>NUCLEOTIDE SEQUENCE [LARGE SCALE GENOMIC DNA]</scope>
    <source>
        <strain evidence="2 3">SZMC22713</strain>
    </source>
</reference>
<dbReference type="EMBL" id="ML170161">
    <property type="protein sequence ID" value="TDL26758.1"/>
    <property type="molecule type" value="Genomic_DNA"/>
</dbReference>
<organism evidence="2 3">
    <name type="scientific">Rickenella mellea</name>
    <dbReference type="NCBI Taxonomy" id="50990"/>
    <lineage>
        <taxon>Eukaryota</taxon>
        <taxon>Fungi</taxon>
        <taxon>Dikarya</taxon>
        <taxon>Basidiomycota</taxon>
        <taxon>Agaricomycotina</taxon>
        <taxon>Agaricomycetes</taxon>
        <taxon>Hymenochaetales</taxon>
        <taxon>Rickenellaceae</taxon>
        <taxon>Rickenella</taxon>
    </lineage>
</organism>
<evidence type="ECO:0000256" key="1">
    <source>
        <dbReference type="SAM" id="MobiDB-lite"/>
    </source>
</evidence>